<feature type="region of interest" description="Disordered" evidence="7">
    <location>
        <begin position="283"/>
        <end position="328"/>
    </location>
</feature>
<sequence length="328" mass="35909">MNLELSAVWTRMQNLLQTFVVTIPNILIGLLVFLVFMGLARLARNAVTSLSQRAGQSKGIALVFSRIVSWLVLAVGVLVALTVIFPTLTAASLFGALGVSGVAIGFAFKDIFQNLLAGILILVTRPFRIGDQIVSGEHEGVVEDIQVRATLLRTYDNRRVVIPNSELYTNRVTVNTAYPQRRLSVTVGIGYGDDIAAARALILKTLGGLDGLLQDPAPSVLVRELGDFSVNLDVRFWIDPPVRREAVEAQDSVLEAIRGALPAAGFDLPFPTQQVLFHDQTEATDGNRAQQREGWPARQDNPESRLELQRKGNREATDAQPRSQVQHP</sequence>
<dbReference type="Gene3D" id="3.30.70.100">
    <property type="match status" value="1"/>
</dbReference>
<protein>
    <submittedName>
        <fullName evidence="11">Transporter</fullName>
    </submittedName>
</protein>
<dbReference type="InterPro" id="IPR045275">
    <property type="entry name" value="MscS_archaea/bacteria_type"/>
</dbReference>
<dbReference type="Proteomes" id="UP000639973">
    <property type="component" value="Unassembled WGS sequence"/>
</dbReference>
<dbReference type="InterPro" id="IPR023408">
    <property type="entry name" value="MscS_beta-dom_sf"/>
</dbReference>
<evidence type="ECO:0000259" key="9">
    <source>
        <dbReference type="Pfam" id="PF00924"/>
    </source>
</evidence>
<dbReference type="Pfam" id="PF00924">
    <property type="entry name" value="MS_channel_2nd"/>
    <property type="match status" value="1"/>
</dbReference>
<dbReference type="SUPFAM" id="SSF82689">
    <property type="entry name" value="Mechanosensitive channel protein MscS (YggB), C-terminal domain"/>
    <property type="match status" value="1"/>
</dbReference>
<dbReference type="InterPro" id="IPR011066">
    <property type="entry name" value="MscS_channel_C_sf"/>
</dbReference>
<evidence type="ECO:0000313" key="11">
    <source>
        <dbReference type="EMBL" id="GGL85278.1"/>
    </source>
</evidence>
<evidence type="ECO:0000256" key="8">
    <source>
        <dbReference type="SAM" id="Phobius"/>
    </source>
</evidence>
<keyword evidence="12" id="KW-1185">Reference proteome</keyword>
<dbReference type="EMBL" id="BMOL01000011">
    <property type="protein sequence ID" value="GGL85278.1"/>
    <property type="molecule type" value="Genomic_DNA"/>
</dbReference>
<dbReference type="Pfam" id="PF21082">
    <property type="entry name" value="MS_channel_3rd"/>
    <property type="match status" value="1"/>
</dbReference>
<keyword evidence="5 8" id="KW-1133">Transmembrane helix</keyword>
<dbReference type="Gene3D" id="1.10.287.1260">
    <property type="match status" value="1"/>
</dbReference>
<dbReference type="PANTHER" id="PTHR30221">
    <property type="entry name" value="SMALL-CONDUCTANCE MECHANOSENSITIVE CHANNEL"/>
    <property type="match status" value="1"/>
</dbReference>
<evidence type="ECO:0000313" key="12">
    <source>
        <dbReference type="Proteomes" id="UP000639973"/>
    </source>
</evidence>
<evidence type="ECO:0000256" key="2">
    <source>
        <dbReference type="ARBA" id="ARBA00008017"/>
    </source>
</evidence>
<name>A0ABQ2GCG4_9DEIO</name>
<keyword evidence="4 8" id="KW-0812">Transmembrane</keyword>
<dbReference type="PANTHER" id="PTHR30221:SF1">
    <property type="entry name" value="SMALL-CONDUCTANCE MECHANOSENSITIVE CHANNEL"/>
    <property type="match status" value="1"/>
</dbReference>
<comment type="subcellular location">
    <subcellularLocation>
        <location evidence="1">Cell membrane</location>
        <topology evidence="1">Multi-pass membrane protein</topology>
    </subcellularLocation>
</comment>
<accession>A0ABQ2GCG4</accession>
<feature type="domain" description="Mechanosensitive ion channel MscS C-terminal" evidence="10">
    <location>
        <begin position="184"/>
        <end position="265"/>
    </location>
</feature>
<evidence type="ECO:0000256" key="4">
    <source>
        <dbReference type="ARBA" id="ARBA00022692"/>
    </source>
</evidence>
<comment type="similarity">
    <text evidence="2">Belongs to the MscS (TC 1.A.23) family.</text>
</comment>
<dbReference type="InterPro" id="IPR010920">
    <property type="entry name" value="LSM_dom_sf"/>
</dbReference>
<gene>
    <name evidence="11" type="ORF">GCM10010840_24010</name>
</gene>
<reference evidence="12" key="1">
    <citation type="journal article" date="2019" name="Int. J. Syst. Evol. Microbiol.">
        <title>The Global Catalogue of Microorganisms (GCM) 10K type strain sequencing project: providing services to taxonomists for standard genome sequencing and annotation.</title>
        <authorList>
            <consortium name="The Broad Institute Genomics Platform"/>
            <consortium name="The Broad Institute Genome Sequencing Center for Infectious Disease"/>
            <person name="Wu L."/>
            <person name="Ma J."/>
        </authorList>
    </citation>
    <scope>NUCLEOTIDE SEQUENCE [LARGE SCALE GENOMIC DNA]</scope>
    <source>
        <strain evidence="12">JCM 15442</strain>
    </source>
</reference>
<feature type="transmembrane region" description="Helical" evidence="8">
    <location>
        <begin position="90"/>
        <end position="108"/>
    </location>
</feature>
<evidence type="ECO:0000259" key="10">
    <source>
        <dbReference type="Pfam" id="PF21082"/>
    </source>
</evidence>
<evidence type="ECO:0000256" key="5">
    <source>
        <dbReference type="ARBA" id="ARBA00022989"/>
    </source>
</evidence>
<feature type="compositionally biased region" description="Basic and acidic residues" evidence="7">
    <location>
        <begin position="300"/>
        <end position="317"/>
    </location>
</feature>
<comment type="caution">
    <text evidence="11">The sequence shown here is derived from an EMBL/GenBank/DDBJ whole genome shotgun (WGS) entry which is preliminary data.</text>
</comment>
<dbReference type="InterPro" id="IPR049278">
    <property type="entry name" value="MS_channel_C"/>
</dbReference>
<dbReference type="Gene3D" id="2.30.30.60">
    <property type="match status" value="1"/>
</dbReference>
<evidence type="ECO:0000256" key="3">
    <source>
        <dbReference type="ARBA" id="ARBA00022475"/>
    </source>
</evidence>
<feature type="transmembrane region" description="Helical" evidence="8">
    <location>
        <begin position="60"/>
        <end position="84"/>
    </location>
</feature>
<feature type="domain" description="Mechanosensitive ion channel MscS" evidence="9">
    <location>
        <begin position="110"/>
        <end position="173"/>
    </location>
</feature>
<feature type="transmembrane region" description="Helical" evidence="8">
    <location>
        <begin position="15"/>
        <end position="39"/>
    </location>
</feature>
<dbReference type="InterPro" id="IPR011014">
    <property type="entry name" value="MscS_channel_TM-2"/>
</dbReference>
<evidence type="ECO:0000256" key="7">
    <source>
        <dbReference type="SAM" id="MobiDB-lite"/>
    </source>
</evidence>
<dbReference type="InterPro" id="IPR008910">
    <property type="entry name" value="MSC_TM_helix"/>
</dbReference>
<dbReference type="SUPFAM" id="SSF50182">
    <property type="entry name" value="Sm-like ribonucleoproteins"/>
    <property type="match status" value="1"/>
</dbReference>
<dbReference type="InterPro" id="IPR006685">
    <property type="entry name" value="MscS_channel_2nd"/>
</dbReference>
<evidence type="ECO:0000256" key="6">
    <source>
        <dbReference type="ARBA" id="ARBA00023136"/>
    </source>
</evidence>
<dbReference type="SUPFAM" id="SSF82861">
    <property type="entry name" value="Mechanosensitive channel protein MscS (YggB), transmembrane region"/>
    <property type="match status" value="1"/>
</dbReference>
<dbReference type="RefSeq" id="WP_188972281.1">
    <property type="nucleotide sequence ID" value="NZ_BMOL01000011.1"/>
</dbReference>
<organism evidence="11 12">
    <name type="scientific">Deinococcus aerolatus</name>
    <dbReference type="NCBI Taxonomy" id="522487"/>
    <lineage>
        <taxon>Bacteria</taxon>
        <taxon>Thermotogati</taxon>
        <taxon>Deinococcota</taxon>
        <taxon>Deinococci</taxon>
        <taxon>Deinococcales</taxon>
        <taxon>Deinococcaceae</taxon>
        <taxon>Deinococcus</taxon>
    </lineage>
</organism>
<evidence type="ECO:0000256" key="1">
    <source>
        <dbReference type="ARBA" id="ARBA00004651"/>
    </source>
</evidence>
<dbReference type="Pfam" id="PF05552">
    <property type="entry name" value="MS_channel_1st_1"/>
    <property type="match status" value="1"/>
</dbReference>
<proteinExistence type="inferred from homology"/>
<keyword evidence="6 8" id="KW-0472">Membrane</keyword>
<keyword evidence="3" id="KW-1003">Cell membrane</keyword>